<keyword evidence="4" id="KW-0408">Iron</keyword>
<evidence type="ECO:0000256" key="5">
    <source>
        <dbReference type="ARBA" id="ARBA00023014"/>
    </source>
</evidence>
<dbReference type="InterPro" id="IPR015358">
    <property type="entry name" value="Tscrpt_reg_MerR_DNA-bd"/>
</dbReference>
<evidence type="ECO:0000256" key="2">
    <source>
        <dbReference type="ARBA" id="ARBA00022714"/>
    </source>
</evidence>
<dbReference type="Gene3D" id="1.10.1660.10">
    <property type="match status" value="1"/>
</dbReference>
<dbReference type="GO" id="GO:0003677">
    <property type="term" value="F:DNA binding"/>
    <property type="evidence" value="ECO:0007669"/>
    <property type="project" value="UniProtKB-KW"/>
</dbReference>
<dbReference type="InterPro" id="IPR047057">
    <property type="entry name" value="MerR_fam"/>
</dbReference>
<dbReference type="NCBIfam" id="TIGR01950">
    <property type="entry name" value="SoxR"/>
    <property type="match status" value="1"/>
</dbReference>
<dbReference type="InterPro" id="IPR010211">
    <property type="entry name" value="Redox-sen_tscrpt-act_SoxR"/>
</dbReference>
<dbReference type="EMBL" id="JACCJZ010000015">
    <property type="protein sequence ID" value="NYZ62745.1"/>
    <property type="molecule type" value="Genomic_DNA"/>
</dbReference>
<dbReference type="SMART" id="SM00422">
    <property type="entry name" value="HTH_MERR"/>
    <property type="match status" value="1"/>
</dbReference>
<keyword evidence="6" id="KW-0805">Transcription regulation</keyword>
<dbReference type="CDD" id="cd01110">
    <property type="entry name" value="HTH_SoxR"/>
    <property type="match status" value="1"/>
</dbReference>
<evidence type="ECO:0000256" key="6">
    <source>
        <dbReference type="ARBA" id="ARBA00023015"/>
    </source>
</evidence>
<keyword evidence="5" id="KW-0411">Iron-sulfur</keyword>
<dbReference type="Pfam" id="PF09278">
    <property type="entry name" value="MerR-DNA-bind"/>
    <property type="match status" value="1"/>
</dbReference>
<evidence type="ECO:0000256" key="8">
    <source>
        <dbReference type="ARBA" id="ARBA00023163"/>
    </source>
</evidence>
<dbReference type="Pfam" id="PF00376">
    <property type="entry name" value="MerR"/>
    <property type="match status" value="1"/>
</dbReference>
<dbReference type="AlphaFoldDB" id="A0A7Z0QS27"/>
<evidence type="ECO:0000256" key="4">
    <source>
        <dbReference type="ARBA" id="ARBA00023004"/>
    </source>
</evidence>
<keyword evidence="11" id="KW-1185">Reference proteome</keyword>
<evidence type="ECO:0000256" key="7">
    <source>
        <dbReference type="ARBA" id="ARBA00023125"/>
    </source>
</evidence>
<evidence type="ECO:0000256" key="1">
    <source>
        <dbReference type="ARBA" id="ARBA00014474"/>
    </source>
</evidence>
<dbReference type="SUPFAM" id="SSF46955">
    <property type="entry name" value="Putative DNA-binding domain"/>
    <property type="match status" value="1"/>
</dbReference>
<dbReference type="PROSITE" id="PS50937">
    <property type="entry name" value="HTH_MERR_2"/>
    <property type="match status" value="1"/>
</dbReference>
<proteinExistence type="predicted"/>
<keyword evidence="8" id="KW-0804">Transcription</keyword>
<dbReference type="InterPro" id="IPR000551">
    <property type="entry name" value="MerR-type_HTH_dom"/>
</dbReference>
<dbReference type="PROSITE" id="PS00552">
    <property type="entry name" value="HTH_MERR_1"/>
    <property type="match status" value="1"/>
</dbReference>
<protein>
    <recommendedName>
        <fullName evidence="1">Redox-sensitive transcriptional activator SoxR</fullName>
    </recommendedName>
</protein>
<reference evidence="10 11" key="1">
    <citation type="submission" date="2020-07" db="EMBL/GenBank/DDBJ databases">
        <title>isolation of Luteimonas sp. SJ-16.</title>
        <authorList>
            <person name="Huang X.-X."/>
            <person name="Xu L."/>
            <person name="Sun J.-Q."/>
        </authorList>
    </citation>
    <scope>NUCLEOTIDE SEQUENCE [LARGE SCALE GENOMIC DNA]</scope>
    <source>
        <strain evidence="10 11">SJ-16</strain>
    </source>
</reference>
<keyword evidence="3" id="KW-0479">Metal-binding</keyword>
<keyword evidence="2" id="KW-0001">2Fe-2S</keyword>
<accession>A0A7Z0QS27</accession>
<organism evidence="10 11">
    <name type="scientific">Luteimonas deserti</name>
    <dbReference type="NCBI Taxonomy" id="2752306"/>
    <lineage>
        <taxon>Bacteria</taxon>
        <taxon>Pseudomonadati</taxon>
        <taxon>Pseudomonadota</taxon>
        <taxon>Gammaproteobacteria</taxon>
        <taxon>Lysobacterales</taxon>
        <taxon>Lysobacteraceae</taxon>
        <taxon>Luteimonas</taxon>
    </lineage>
</organism>
<sequence>MGRIDALSIGDVSARTGVSVSALHFYERQGLLQSTRNAGNQRRYPRDVLRRLAIVRVAQRAGIPLAEIRATFDSLPQGRTPTRADWVRLSSRWRAALQARIDQLGRLRDQLDNCIGCGCLSLAQCPLRNPDDAAAERGPGASFLE</sequence>
<dbReference type="Proteomes" id="UP000589896">
    <property type="component" value="Unassembled WGS sequence"/>
</dbReference>
<dbReference type="RefSeq" id="WP_180544975.1">
    <property type="nucleotide sequence ID" value="NZ_JACCJZ010000015.1"/>
</dbReference>
<dbReference type="GO" id="GO:0051537">
    <property type="term" value="F:2 iron, 2 sulfur cluster binding"/>
    <property type="evidence" value="ECO:0007669"/>
    <property type="project" value="UniProtKB-KW"/>
</dbReference>
<dbReference type="GO" id="GO:0046872">
    <property type="term" value="F:metal ion binding"/>
    <property type="evidence" value="ECO:0007669"/>
    <property type="project" value="UniProtKB-KW"/>
</dbReference>
<evidence type="ECO:0000259" key="9">
    <source>
        <dbReference type="PROSITE" id="PS50937"/>
    </source>
</evidence>
<dbReference type="PANTHER" id="PTHR30204">
    <property type="entry name" value="REDOX-CYCLING DRUG-SENSING TRANSCRIPTIONAL ACTIVATOR SOXR"/>
    <property type="match status" value="1"/>
</dbReference>
<name>A0A7Z0QS27_9GAMM</name>
<dbReference type="InterPro" id="IPR009061">
    <property type="entry name" value="DNA-bd_dom_put_sf"/>
</dbReference>
<comment type="caution">
    <text evidence="10">The sequence shown here is derived from an EMBL/GenBank/DDBJ whole genome shotgun (WGS) entry which is preliminary data.</text>
</comment>
<dbReference type="GO" id="GO:0003700">
    <property type="term" value="F:DNA-binding transcription factor activity"/>
    <property type="evidence" value="ECO:0007669"/>
    <property type="project" value="InterPro"/>
</dbReference>
<dbReference type="PANTHER" id="PTHR30204:SF0">
    <property type="entry name" value="REDOX-SENSITIVE TRANSCRIPTIONAL ACTIVATOR SOXR"/>
    <property type="match status" value="1"/>
</dbReference>
<evidence type="ECO:0000313" key="10">
    <source>
        <dbReference type="EMBL" id="NYZ62745.1"/>
    </source>
</evidence>
<keyword evidence="7" id="KW-0238">DNA-binding</keyword>
<feature type="domain" description="HTH merR-type" evidence="9">
    <location>
        <begin position="6"/>
        <end position="74"/>
    </location>
</feature>
<dbReference type="PRINTS" id="PR00040">
    <property type="entry name" value="HTHMERR"/>
</dbReference>
<evidence type="ECO:0000256" key="3">
    <source>
        <dbReference type="ARBA" id="ARBA00022723"/>
    </source>
</evidence>
<dbReference type="GO" id="GO:0006979">
    <property type="term" value="P:response to oxidative stress"/>
    <property type="evidence" value="ECO:0007669"/>
    <property type="project" value="InterPro"/>
</dbReference>
<gene>
    <name evidence="10" type="primary">soxR</name>
    <name evidence="10" type="ORF">H0E82_08205</name>
</gene>
<evidence type="ECO:0000313" key="11">
    <source>
        <dbReference type="Proteomes" id="UP000589896"/>
    </source>
</evidence>